<keyword evidence="4" id="KW-1015">Disulfide bond</keyword>
<evidence type="ECO:0000256" key="3">
    <source>
        <dbReference type="ARBA" id="ARBA00023002"/>
    </source>
</evidence>
<keyword evidence="6" id="KW-1133">Transmembrane helix</keyword>
<evidence type="ECO:0000256" key="4">
    <source>
        <dbReference type="ARBA" id="ARBA00023157"/>
    </source>
</evidence>
<dbReference type="Gene3D" id="3.40.30.10">
    <property type="entry name" value="Glutaredoxin"/>
    <property type="match status" value="1"/>
</dbReference>
<dbReference type="SUPFAM" id="SSF52833">
    <property type="entry name" value="Thioredoxin-like"/>
    <property type="match status" value="1"/>
</dbReference>
<evidence type="ECO:0000259" key="7">
    <source>
        <dbReference type="Pfam" id="PF13462"/>
    </source>
</evidence>
<gene>
    <name evidence="8" type="ORF">SAMN04489750_1925</name>
</gene>
<dbReference type="OrthoDB" id="117402at2"/>
<keyword evidence="9" id="KW-1185">Reference proteome</keyword>
<dbReference type="GO" id="GO:0016853">
    <property type="term" value="F:isomerase activity"/>
    <property type="evidence" value="ECO:0007669"/>
    <property type="project" value="UniProtKB-KW"/>
</dbReference>
<dbReference type="PANTHER" id="PTHR13887">
    <property type="entry name" value="GLUTATHIONE S-TRANSFERASE KAPPA"/>
    <property type="match status" value="1"/>
</dbReference>
<keyword evidence="8" id="KW-0413">Isomerase</keyword>
<dbReference type="InterPro" id="IPR012336">
    <property type="entry name" value="Thioredoxin-like_fold"/>
</dbReference>
<dbReference type="InterPro" id="IPR036249">
    <property type="entry name" value="Thioredoxin-like_sf"/>
</dbReference>
<keyword evidence="5" id="KW-0676">Redox-active center</keyword>
<dbReference type="PANTHER" id="PTHR13887:SF14">
    <property type="entry name" value="DISULFIDE BOND FORMATION PROTEIN D"/>
    <property type="match status" value="1"/>
</dbReference>
<evidence type="ECO:0000256" key="2">
    <source>
        <dbReference type="ARBA" id="ARBA00022729"/>
    </source>
</evidence>
<evidence type="ECO:0000256" key="6">
    <source>
        <dbReference type="SAM" id="Phobius"/>
    </source>
</evidence>
<comment type="similarity">
    <text evidence="1">Belongs to the thioredoxin family. DsbA subfamily.</text>
</comment>
<dbReference type="RefSeq" id="WP_109685313.1">
    <property type="nucleotide sequence ID" value="NZ_QGDN01000001.1"/>
</dbReference>
<dbReference type="AlphaFoldDB" id="A0A2Y8ZQG3"/>
<evidence type="ECO:0000256" key="5">
    <source>
        <dbReference type="ARBA" id="ARBA00023284"/>
    </source>
</evidence>
<feature type="transmembrane region" description="Helical" evidence="6">
    <location>
        <begin position="21"/>
        <end position="42"/>
    </location>
</feature>
<name>A0A2Y8ZQG3_9MICO</name>
<organism evidence="8 9">
    <name type="scientific">Branchiibius hedensis</name>
    <dbReference type="NCBI Taxonomy" id="672460"/>
    <lineage>
        <taxon>Bacteria</taxon>
        <taxon>Bacillati</taxon>
        <taxon>Actinomycetota</taxon>
        <taxon>Actinomycetes</taxon>
        <taxon>Micrococcales</taxon>
        <taxon>Dermacoccaceae</taxon>
        <taxon>Branchiibius</taxon>
    </lineage>
</organism>
<keyword evidence="2" id="KW-0732">Signal</keyword>
<feature type="domain" description="Thioredoxin-like fold" evidence="7">
    <location>
        <begin position="79"/>
        <end position="229"/>
    </location>
</feature>
<accession>A0A2Y8ZQG3</accession>
<evidence type="ECO:0000256" key="1">
    <source>
        <dbReference type="ARBA" id="ARBA00005791"/>
    </source>
</evidence>
<evidence type="ECO:0000313" key="8">
    <source>
        <dbReference type="EMBL" id="SSA34600.1"/>
    </source>
</evidence>
<dbReference type="CDD" id="cd02972">
    <property type="entry name" value="DsbA_family"/>
    <property type="match status" value="1"/>
</dbReference>
<keyword evidence="6" id="KW-0472">Membrane</keyword>
<proteinExistence type="inferred from homology"/>
<dbReference type="GO" id="GO:0016491">
    <property type="term" value="F:oxidoreductase activity"/>
    <property type="evidence" value="ECO:0007669"/>
    <property type="project" value="UniProtKB-KW"/>
</dbReference>
<evidence type="ECO:0000313" key="9">
    <source>
        <dbReference type="Proteomes" id="UP000250028"/>
    </source>
</evidence>
<dbReference type="Pfam" id="PF13462">
    <property type="entry name" value="Thioredoxin_4"/>
    <property type="match status" value="1"/>
</dbReference>
<keyword evidence="3" id="KW-0560">Oxidoreductase</keyword>
<dbReference type="Proteomes" id="UP000250028">
    <property type="component" value="Unassembled WGS sequence"/>
</dbReference>
<keyword evidence="6" id="KW-0812">Transmembrane</keyword>
<reference evidence="9" key="1">
    <citation type="submission" date="2016-10" db="EMBL/GenBank/DDBJ databases">
        <authorList>
            <person name="Varghese N."/>
            <person name="Submissions S."/>
        </authorList>
    </citation>
    <scope>NUCLEOTIDE SEQUENCE [LARGE SCALE GENOMIC DNA]</scope>
    <source>
        <strain evidence="9">DSM 22951</strain>
    </source>
</reference>
<sequence>MPRPDAAEKIKAAAPKEGPSKALIASVIAVVLVIAGFAAFLVTQSKNTSSASSAVPTGGIEGGKGLVLYPDAKLQSGAKTVNVYEDFQCPVCKQFETQNGDMMKTMAKNGQVKVVVHMMSFLDNNFGNDASAQAANAGFCAADAGKFPEYHSTVYANQPATEGDGYTVDQLKSFGKDAGITGAAYTTFVKCVDSNKYKDYVNETETQSGKDGVTGTPTFFVDGKEIDNTGTEYKTLLTQPNSFESVINSVK</sequence>
<protein>
    <submittedName>
        <fullName evidence="8">Protein-disulfide isomerase</fullName>
    </submittedName>
</protein>
<dbReference type="EMBL" id="UESZ01000001">
    <property type="protein sequence ID" value="SSA34600.1"/>
    <property type="molecule type" value="Genomic_DNA"/>
</dbReference>